<evidence type="ECO:0000256" key="5">
    <source>
        <dbReference type="PIRSR" id="PIRSR615500-1"/>
    </source>
</evidence>
<feature type="signal peptide" evidence="8">
    <location>
        <begin position="1"/>
        <end position="27"/>
    </location>
</feature>
<evidence type="ECO:0000256" key="3">
    <source>
        <dbReference type="ARBA" id="ARBA00022801"/>
    </source>
</evidence>
<dbReference type="SUPFAM" id="SSF52743">
    <property type="entry name" value="Subtilisin-like"/>
    <property type="match status" value="1"/>
</dbReference>
<dbReference type="InterPro" id="IPR023828">
    <property type="entry name" value="Peptidase_S8_Ser-AS"/>
</dbReference>
<dbReference type="PRINTS" id="PR00723">
    <property type="entry name" value="SUBTILISIN"/>
</dbReference>
<organism evidence="10 11">
    <name type="scientific">Kribbella flavida (strain DSM 17836 / JCM 10339 / NBRC 14399)</name>
    <dbReference type="NCBI Taxonomy" id="479435"/>
    <lineage>
        <taxon>Bacteria</taxon>
        <taxon>Bacillati</taxon>
        <taxon>Actinomycetota</taxon>
        <taxon>Actinomycetes</taxon>
        <taxon>Propionibacteriales</taxon>
        <taxon>Kribbellaceae</taxon>
        <taxon>Kribbella</taxon>
    </lineage>
</organism>
<dbReference type="STRING" id="479435.Kfla_1970"/>
<keyword evidence="8" id="KW-0732">Signal</keyword>
<dbReference type="AlphaFoldDB" id="D2PQS9"/>
<dbReference type="eggNOG" id="COG1404">
    <property type="taxonomic scope" value="Bacteria"/>
</dbReference>
<feature type="active site" description="Charge relay system" evidence="5 6">
    <location>
        <position position="254"/>
    </location>
</feature>
<dbReference type="PANTHER" id="PTHR43399">
    <property type="entry name" value="SUBTILISIN-RELATED"/>
    <property type="match status" value="1"/>
</dbReference>
<dbReference type="PROSITE" id="PS00138">
    <property type="entry name" value="SUBTILASE_SER"/>
    <property type="match status" value="1"/>
</dbReference>
<reference evidence="11" key="1">
    <citation type="submission" date="2009-09" db="EMBL/GenBank/DDBJ databases">
        <title>The complete genome of Kribbella flavida DSM 17836.</title>
        <authorList>
            <consortium name="US DOE Joint Genome Institute (JGI-PGF)"/>
            <person name="Lucas S."/>
            <person name="Copeland A."/>
            <person name="Lapidus A."/>
            <person name="Glavina del Rio T."/>
            <person name="Dalin E."/>
            <person name="Tice H."/>
            <person name="Bruce D."/>
            <person name="Goodwin L."/>
            <person name="Pitluck S."/>
            <person name="Kyrpides N."/>
            <person name="Mavromatis K."/>
            <person name="Ivanova N."/>
            <person name="Saunders E."/>
            <person name="Brettin T."/>
            <person name="Detter J.C."/>
            <person name="Han C."/>
            <person name="Larimer F."/>
            <person name="Land M."/>
            <person name="Hauser L."/>
            <person name="Markowitz V."/>
            <person name="Cheng J.-F."/>
            <person name="Hugenholtz P."/>
            <person name="Woyke T."/>
            <person name="Wu D."/>
            <person name="Pukall R."/>
            <person name="Klenk H.-P."/>
            <person name="Eisen J.A."/>
        </authorList>
    </citation>
    <scope>NUCLEOTIDE SEQUENCE [LARGE SCALE GENOMIC DNA]</scope>
    <source>
        <strain evidence="11">DSM 17836 / JCM 10339 / NBRC 14399</strain>
    </source>
</reference>
<dbReference type="GO" id="GO:0004252">
    <property type="term" value="F:serine-type endopeptidase activity"/>
    <property type="evidence" value="ECO:0007669"/>
    <property type="project" value="UniProtKB-UniRule"/>
</dbReference>
<evidence type="ECO:0000256" key="4">
    <source>
        <dbReference type="ARBA" id="ARBA00022825"/>
    </source>
</evidence>
<dbReference type="InterPro" id="IPR051048">
    <property type="entry name" value="Peptidase_S8/S53_subtilisin"/>
</dbReference>
<keyword evidence="2 6" id="KW-0645">Protease</keyword>
<dbReference type="Gene3D" id="3.40.50.200">
    <property type="entry name" value="Peptidase S8/S53 domain"/>
    <property type="match status" value="1"/>
</dbReference>
<evidence type="ECO:0000256" key="2">
    <source>
        <dbReference type="ARBA" id="ARBA00022670"/>
    </source>
</evidence>
<dbReference type="OrthoDB" id="614750at2"/>
<dbReference type="Proteomes" id="UP000007967">
    <property type="component" value="Chromosome"/>
</dbReference>
<dbReference type="InterPro" id="IPR022398">
    <property type="entry name" value="Peptidase_S8_His-AS"/>
</dbReference>
<comment type="similarity">
    <text evidence="1 6 7">Belongs to the peptidase S8 family.</text>
</comment>
<evidence type="ECO:0000313" key="11">
    <source>
        <dbReference type="Proteomes" id="UP000007967"/>
    </source>
</evidence>
<dbReference type="MEROPS" id="S08.069"/>
<dbReference type="RefSeq" id="WP_012919618.1">
    <property type="nucleotide sequence ID" value="NC_013729.1"/>
</dbReference>
<dbReference type="HOGENOM" id="CLU_007528_0_0_11"/>
<evidence type="ECO:0000256" key="7">
    <source>
        <dbReference type="RuleBase" id="RU003355"/>
    </source>
</evidence>
<evidence type="ECO:0000256" key="1">
    <source>
        <dbReference type="ARBA" id="ARBA00011073"/>
    </source>
</evidence>
<protein>
    <submittedName>
        <fullName evidence="10">Peptidase S8 and S53 subtilisin kexin sedolisin</fullName>
    </submittedName>
</protein>
<keyword evidence="4 6" id="KW-0720">Serine protease</keyword>
<evidence type="ECO:0000256" key="6">
    <source>
        <dbReference type="PROSITE-ProRule" id="PRU01240"/>
    </source>
</evidence>
<evidence type="ECO:0000259" key="9">
    <source>
        <dbReference type="Pfam" id="PF00082"/>
    </source>
</evidence>
<evidence type="ECO:0000256" key="8">
    <source>
        <dbReference type="SAM" id="SignalP"/>
    </source>
</evidence>
<feature type="domain" description="Peptidase S8/S53" evidence="9">
    <location>
        <begin position="214"/>
        <end position="476"/>
    </location>
</feature>
<dbReference type="InterPro" id="IPR000209">
    <property type="entry name" value="Peptidase_S8/S53_dom"/>
</dbReference>
<dbReference type="InterPro" id="IPR015500">
    <property type="entry name" value="Peptidase_S8_subtilisin-rel"/>
</dbReference>
<dbReference type="InterPro" id="IPR023827">
    <property type="entry name" value="Peptidase_S8_Asp-AS"/>
</dbReference>
<dbReference type="InterPro" id="IPR036852">
    <property type="entry name" value="Peptidase_S8/S53_dom_sf"/>
</dbReference>
<dbReference type="PANTHER" id="PTHR43399:SF4">
    <property type="entry name" value="CELL WALL-ASSOCIATED PROTEASE"/>
    <property type="match status" value="1"/>
</dbReference>
<dbReference type="PROSITE" id="PS51892">
    <property type="entry name" value="SUBTILASE"/>
    <property type="match status" value="1"/>
</dbReference>
<gene>
    <name evidence="10" type="ordered locus">Kfla_1970</name>
</gene>
<dbReference type="PROSITE" id="PS00137">
    <property type="entry name" value="SUBTILASE_HIS"/>
    <property type="match status" value="1"/>
</dbReference>
<keyword evidence="11" id="KW-1185">Reference proteome</keyword>
<dbReference type="KEGG" id="kfl:Kfla_1970"/>
<feature type="active site" description="Charge relay system" evidence="5 6">
    <location>
        <position position="223"/>
    </location>
</feature>
<feature type="chain" id="PRO_5003034845" evidence="8">
    <location>
        <begin position="28"/>
        <end position="1117"/>
    </location>
</feature>
<evidence type="ECO:0000313" key="10">
    <source>
        <dbReference type="EMBL" id="ADB31062.1"/>
    </source>
</evidence>
<dbReference type="EMBL" id="CP001736">
    <property type="protein sequence ID" value="ADB31062.1"/>
    <property type="molecule type" value="Genomic_DNA"/>
</dbReference>
<accession>D2PQS9</accession>
<reference evidence="10 11" key="2">
    <citation type="journal article" date="2010" name="Stand. Genomic Sci.">
        <title>Complete genome sequence of Kribbella flavida type strain (IFO 14399).</title>
        <authorList>
            <person name="Pukall R."/>
            <person name="Lapidus A."/>
            <person name="Glavina Del Rio T."/>
            <person name="Copeland A."/>
            <person name="Tice H."/>
            <person name="Cheng J.-F."/>
            <person name="Lucas S."/>
            <person name="Chen F."/>
            <person name="Nolan M."/>
            <person name="LaButti K."/>
            <person name="Pati A."/>
            <person name="Ivanova N."/>
            <person name="Mavrommatis K."/>
            <person name="Mikhailova N."/>
            <person name="Pitluck S."/>
            <person name="Bruce D."/>
            <person name="Goodwin L."/>
            <person name="Land M."/>
            <person name="Hauser L."/>
            <person name="Chang Y.-J."/>
            <person name="Jeffries C.D."/>
            <person name="Chen A."/>
            <person name="Palaniappan K."/>
            <person name="Chain P."/>
            <person name="Rohde M."/>
            <person name="Goeker M."/>
            <person name="Bristow J."/>
            <person name="Eisen J.A."/>
            <person name="Markowitz V."/>
            <person name="Hugenholtz P."/>
            <person name="Kyrpides N.C."/>
            <person name="Klenk H.-P."/>
            <person name="Brettin T."/>
        </authorList>
    </citation>
    <scope>NUCLEOTIDE SEQUENCE [LARGE SCALE GENOMIC DNA]</scope>
    <source>
        <strain evidence="11">DSM 17836 / JCM 10339 / NBRC 14399</strain>
    </source>
</reference>
<keyword evidence="3 6" id="KW-0378">Hydrolase</keyword>
<proteinExistence type="inferred from homology"/>
<sequence length="1117" mass="116171">MRQPVRTLATLGLAALLGSLLTVSAPAATARPAAQPPVGSGPPRTVTLITGDRVEVVPGAPPRVIPAEGRTSIRFRVSTGGGRIQVLPLDAVGLVAAGKLDPRLFDVTTLLEFGYDDARRSQLPLIVQRAASGRSAGPALRGASARRELRSIGGYSVLESKKDSVAFWTSLVAGTRALAPGVTKVWLNGLRRTTLDHTVPQIGVPAAWSAGLTGRGVTVAVVDTGIDAQHPDLAGKVAAAKTFVDGATGDQIGHGTHVASTVTGSGAASGGSYRGVAPDVRLIDAKVCGEQGCPEDAILAGMEWAAVEQDAAVVNLSLGGADAPGDDPIEQAVNTLSAQHGTLFVISAGNSGVAGAGTVGSPGSAAAALTVGAVDKRNALAPFSSRGPTVGNALVKPDVTAPGVDVVAAKAAGTEAGTPVGEQYVSLSGTSMAAPHVAGAAAILLQQHPEWTGAQVKAALMASARPAPGSAGFDQGAGRVDVAQGITQQVVASPPSLSFGLASWPHEDDPVQEKAITYRNSADTAVTLDLVIRVENQPAGLFTVSPSRIVVPAGGTATATVATDTRSAGVPIGRFSGQLVASGHGTTVSTPIGVEKEPERYDVDLTTIGRDGKAPLEHVTFFDRLGPCGGDVSCGDYLYGAGTSRSKVRLAPGRYTMGHFSTVTGHDWTLLMHSVMDIEQDGSVVLDARTAKPVEMSAPRATARLMDLQVTLARDLQVGPAGIVTYALSGDGDRPLFIAERGTPAPAAEVVSVAYGRFAEPGPAGDFANSPYEYNLADYALGRALNGVRLRPRQEEFAAVKAAYAADTDEPRTARTGHVARPVAATLEYAAPPSDGQELRSRLPFERTEYFLARGLRWSSSMVSQGESGLIEPTWLFSSQRSVYQPGRTYRQQWNKGVFGPRLTTGPIEVNGSARGAQRTGDRLLFGLSLRSDSNPLHMNHPKLPAGSAKLYRDGELVQDWPYAAFVAADVPPGEASYRLETRVAVEGTEVSPTIDTAWTFRSGHVEGVAALPFMAVHFRPQLDNFNRARAGSGFTIPISVQRQPGAPAVPVKALTVEASTDDGTTWRPVKVERAGAGWRTKVTNEPGAAVSLRASATDADGNKVEQTVLRGYRVRN</sequence>
<dbReference type="Pfam" id="PF00082">
    <property type="entry name" value="Peptidase_S8"/>
    <property type="match status" value="1"/>
</dbReference>
<dbReference type="GO" id="GO:0006508">
    <property type="term" value="P:proteolysis"/>
    <property type="evidence" value="ECO:0007669"/>
    <property type="project" value="UniProtKB-KW"/>
</dbReference>
<name>D2PQS9_KRIFD</name>
<dbReference type="PROSITE" id="PS00136">
    <property type="entry name" value="SUBTILASE_ASP"/>
    <property type="match status" value="1"/>
</dbReference>
<feature type="active site" description="Charge relay system" evidence="5 6">
    <location>
        <position position="431"/>
    </location>
</feature>